<dbReference type="GO" id="GO:0140367">
    <property type="term" value="P:antibacterial innate immune response"/>
    <property type="evidence" value="ECO:0007669"/>
    <property type="project" value="TreeGrafter"/>
</dbReference>
<reference evidence="2" key="4">
    <citation type="submission" date="2025-05" db="UniProtKB">
        <authorList>
            <consortium name="Ensembl"/>
        </authorList>
    </citation>
    <scope>IDENTIFICATION</scope>
</reference>
<reference evidence="4" key="1">
    <citation type="journal article" date="2018" name="Biotechnol. Bioeng.">
        <title>A reference genome of the Chinese hamster based on a hybrid assembly strategy.</title>
        <authorList>
            <person name="Rupp O."/>
            <person name="MacDonald M.L."/>
            <person name="Li S."/>
            <person name="Dhiman H."/>
            <person name="Polson S."/>
            <person name="Griep S."/>
            <person name="Heffner K."/>
            <person name="Hernandez I."/>
            <person name="Brinkrolf K."/>
            <person name="Jadhav V."/>
            <person name="Samoudi M."/>
            <person name="Hao H."/>
            <person name="Kingham B."/>
            <person name="Goesmann A."/>
            <person name="Betenbaugh M.J."/>
            <person name="Lewis N.E."/>
            <person name="Borth N."/>
            <person name="Lee K.H."/>
        </authorList>
    </citation>
    <scope>NUCLEOTIDE SEQUENCE [LARGE SCALE GENOMIC DNA]</scope>
    <source>
        <strain evidence="4">17A/GY</strain>
    </source>
</reference>
<keyword evidence="1" id="KW-0732">Signal</keyword>
<evidence type="ECO:0000313" key="4">
    <source>
        <dbReference type="Proteomes" id="UP001108280"/>
    </source>
</evidence>
<dbReference type="Ensembl" id="ENSCGRT00001001662.1">
    <property type="protein sequence ID" value="ENSCGRP00001001520.1"/>
    <property type="gene ID" value="ENSCGRG00001001285.1"/>
</dbReference>
<evidence type="ECO:0000313" key="2">
    <source>
        <dbReference type="Ensembl" id="ENSCGRP00001001520.1"/>
    </source>
</evidence>
<dbReference type="OMA" id="WVAFCHN"/>
<dbReference type="RefSeq" id="XP_027245844.1">
    <property type="nucleotide sequence ID" value="XM_027390043.1"/>
</dbReference>
<dbReference type="GeneID" id="100757284"/>
<feature type="chain" id="PRO_5044678461" evidence="1">
    <location>
        <begin position="22"/>
        <end position="75"/>
    </location>
</feature>
<accession>A0A8C2LCB2</accession>
<proteinExistence type="predicted"/>
<evidence type="ECO:0000313" key="3">
    <source>
        <dbReference type="Proteomes" id="UP000694386"/>
    </source>
</evidence>
<dbReference type="SUPFAM" id="SSF57392">
    <property type="entry name" value="Defensin-like"/>
    <property type="match status" value="1"/>
</dbReference>
<protein>
    <submittedName>
        <fullName evidence="5">Beta-defensin 136</fullName>
    </submittedName>
    <submittedName>
        <fullName evidence="2">Defensin beta 42</fullName>
    </submittedName>
</protein>
<feature type="signal peptide" evidence="1">
    <location>
        <begin position="1"/>
        <end position="21"/>
    </location>
</feature>
<dbReference type="Proteomes" id="UP000694386">
    <property type="component" value="Unplaced"/>
</dbReference>
<reference evidence="4" key="2">
    <citation type="journal article" date="2020" name="Biotechnol. Bioeng.">
        <title>Chromosome-scale scaffolds for the Chinese hamster reference genome assembly to facilitate the study of the CHO epigenome.</title>
        <authorList>
            <person name="Hilliard W."/>
            <person name="MacDonald M."/>
            <person name="Lee K.H."/>
        </authorList>
    </citation>
    <scope>NUCLEOTIDE SEQUENCE [LARGE SCALE GENOMIC DNA]</scope>
    <source>
        <strain evidence="4">17A/GY</strain>
    </source>
</reference>
<organism evidence="2 3">
    <name type="scientific">Cricetulus griseus</name>
    <name type="common">Chinese hamster</name>
    <name type="synonym">Cricetulus barabensis griseus</name>
    <dbReference type="NCBI Taxonomy" id="10029"/>
    <lineage>
        <taxon>Eukaryota</taxon>
        <taxon>Metazoa</taxon>
        <taxon>Chordata</taxon>
        <taxon>Craniata</taxon>
        <taxon>Vertebrata</taxon>
        <taxon>Euteleostomi</taxon>
        <taxon>Mammalia</taxon>
        <taxon>Eutheria</taxon>
        <taxon>Euarchontoglires</taxon>
        <taxon>Glires</taxon>
        <taxon>Rodentia</taxon>
        <taxon>Myomorpha</taxon>
        <taxon>Muroidea</taxon>
        <taxon>Cricetidae</taxon>
        <taxon>Cricetinae</taxon>
        <taxon>Cricetulus</taxon>
    </lineage>
</organism>
<evidence type="ECO:0000313" key="5">
    <source>
        <dbReference type="RefSeq" id="XP_027245844.1"/>
    </source>
</evidence>
<dbReference type="AlphaFoldDB" id="A0A8C2LCB2"/>
<dbReference type="KEGG" id="cge:100757284"/>
<dbReference type="Pfam" id="PF17333">
    <property type="entry name" value="DEFB136"/>
    <property type="match status" value="1"/>
</dbReference>
<keyword evidence="4" id="KW-1185">Reference proteome</keyword>
<sequence length="75" mass="8170">MHLHPSGILFFLAISLPAANCAIGNDGVEFETCVADKGVCFFGCRPGWIWIGYCNNLMSCCKKDKLYAPPQSKGI</sequence>
<dbReference type="RefSeq" id="XP_003498027.1">
    <property type="nucleotide sequence ID" value="XM_003497979.1"/>
</dbReference>
<dbReference type="InterPro" id="IPR035307">
    <property type="entry name" value="DEFB136/42"/>
</dbReference>
<dbReference type="GO" id="GO:0061760">
    <property type="term" value="P:antifungal innate immune response"/>
    <property type="evidence" value="ECO:0007669"/>
    <property type="project" value="TreeGrafter"/>
</dbReference>
<reference evidence="5" key="3">
    <citation type="submission" date="2025-04" db="UniProtKB">
        <authorList>
            <consortium name="RefSeq"/>
        </authorList>
    </citation>
    <scope>IDENTIFICATION</scope>
    <source>
        <strain evidence="5">17A/GY</strain>
        <tissue evidence="5">Liver</tissue>
    </source>
</reference>
<dbReference type="CTD" id="613210"/>
<dbReference type="PANTHER" id="PTHR39413">
    <property type="entry name" value="BETA-DEFENSIN 136"/>
    <property type="match status" value="1"/>
</dbReference>
<dbReference type="Proteomes" id="UP001108280">
    <property type="component" value="Chromosome 1"/>
</dbReference>
<dbReference type="OrthoDB" id="9829371at2759"/>
<dbReference type="GO" id="GO:0001530">
    <property type="term" value="F:lipopolysaccharide binding"/>
    <property type="evidence" value="ECO:0007669"/>
    <property type="project" value="TreeGrafter"/>
</dbReference>
<name>A0A8C2LCB2_CRIGR</name>
<dbReference type="PANTHER" id="PTHR39413:SF1">
    <property type="entry name" value="DEFENSIN BETA 136"/>
    <property type="match status" value="1"/>
</dbReference>
<gene>
    <name evidence="2 5" type="primary">Defb136</name>
</gene>
<evidence type="ECO:0000256" key="1">
    <source>
        <dbReference type="SAM" id="SignalP"/>
    </source>
</evidence>
<dbReference type="GeneTree" id="ENSGT00390000001862"/>